<dbReference type="Pfam" id="PF03466">
    <property type="entry name" value="LysR_substrate"/>
    <property type="match status" value="1"/>
</dbReference>
<protein>
    <recommendedName>
        <fullName evidence="5">HTH lysR-type domain-containing protein</fullName>
    </recommendedName>
</protein>
<dbReference type="PROSITE" id="PS50931">
    <property type="entry name" value="HTH_LYSR"/>
    <property type="match status" value="1"/>
</dbReference>
<feature type="domain" description="HTH lysR-type" evidence="5">
    <location>
        <begin position="4"/>
        <end position="61"/>
    </location>
</feature>
<gene>
    <name evidence="6" type="ORF">P775_22810</name>
</gene>
<dbReference type="InterPro" id="IPR036390">
    <property type="entry name" value="WH_DNA-bd_sf"/>
</dbReference>
<dbReference type="PANTHER" id="PTHR30537:SF1">
    <property type="entry name" value="HTH-TYPE TRANSCRIPTIONAL REGULATOR PGRR"/>
    <property type="match status" value="1"/>
</dbReference>
<reference evidence="6 7" key="1">
    <citation type="submission" date="2013-09" db="EMBL/GenBank/DDBJ databases">
        <title>Genome sequencing of Phaeobacter antarcticus sp. nov. SM1211.</title>
        <authorList>
            <person name="Zhang X.-Y."/>
            <person name="Liu C."/>
            <person name="Chen X.-L."/>
            <person name="Xie B.-B."/>
            <person name="Qin Q.-L."/>
            <person name="Rong J.-C."/>
            <person name="Zhang Y.-Z."/>
        </authorList>
    </citation>
    <scope>NUCLEOTIDE SEQUENCE [LARGE SCALE GENOMIC DNA]</scope>
    <source>
        <strain evidence="6 7">SM1211</strain>
    </source>
</reference>
<dbReference type="EMBL" id="AWWI01000151">
    <property type="protein sequence ID" value="PIL17862.1"/>
    <property type="molecule type" value="Genomic_DNA"/>
</dbReference>
<accession>A0A2G8R8L6</accession>
<dbReference type="InterPro" id="IPR058163">
    <property type="entry name" value="LysR-type_TF_proteobact-type"/>
</dbReference>
<dbReference type="InterPro" id="IPR000847">
    <property type="entry name" value="LysR_HTH_N"/>
</dbReference>
<dbReference type="Proteomes" id="UP000231259">
    <property type="component" value="Unassembled WGS sequence"/>
</dbReference>
<dbReference type="GO" id="GO:0006351">
    <property type="term" value="P:DNA-templated transcription"/>
    <property type="evidence" value="ECO:0007669"/>
    <property type="project" value="TreeGrafter"/>
</dbReference>
<evidence type="ECO:0000313" key="6">
    <source>
        <dbReference type="EMBL" id="PIL17862.1"/>
    </source>
</evidence>
<dbReference type="OrthoDB" id="9813056at2"/>
<name>A0A2G8R8L6_9RHOB</name>
<keyword evidence="7" id="KW-1185">Reference proteome</keyword>
<dbReference type="FunFam" id="1.10.10.10:FF:000001">
    <property type="entry name" value="LysR family transcriptional regulator"/>
    <property type="match status" value="1"/>
</dbReference>
<dbReference type="SUPFAM" id="SSF53850">
    <property type="entry name" value="Periplasmic binding protein-like II"/>
    <property type="match status" value="1"/>
</dbReference>
<dbReference type="GO" id="GO:0043565">
    <property type="term" value="F:sequence-specific DNA binding"/>
    <property type="evidence" value="ECO:0007669"/>
    <property type="project" value="TreeGrafter"/>
</dbReference>
<evidence type="ECO:0000259" key="5">
    <source>
        <dbReference type="PROSITE" id="PS50931"/>
    </source>
</evidence>
<dbReference type="Gene3D" id="1.10.10.10">
    <property type="entry name" value="Winged helix-like DNA-binding domain superfamily/Winged helix DNA-binding domain"/>
    <property type="match status" value="1"/>
</dbReference>
<dbReference type="GO" id="GO:0003700">
    <property type="term" value="F:DNA-binding transcription factor activity"/>
    <property type="evidence" value="ECO:0007669"/>
    <property type="project" value="InterPro"/>
</dbReference>
<organism evidence="6 7">
    <name type="scientific">Puniceibacterium antarcticum</name>
    <dbReference type="NCBI Taxonomy" id="1206336"/>
    <lineage>
        <taxon>Bacteria</taxon>
        <taxon>Pseudomonadati</taxon>
        <taxon>Pseudomonadota</taxon>
        <taxon>Alphaproteobacteria</taxon>
        <taxon>Rhodobacterales</taxon>
        <taxon>Paracoccaceae</taxon>
        <taxon>Puniceibacterium</taxon>
    </lineage>
</organism>
<evidence type="ECO:0000256" key="3">
    <source>
        <dbReference type="ARBA" id="ARBA00023125"/>
    </source>
</evidence>
<dbReference type="InterPro" id="IPR036388">
    <property type="entry name" value="WH-like_DNA-bd_sf"/>
</dbReference>
<dbReference type="RefSeq" id="WP_099912965.1">
    <property type="nucleotide sequence ID" value="NZ_AWWI01000151.1"/>
</dbReference>
<evidence type="ECO:0000256" key="4">
    <source>
        <dbReference type="ARBA" id="ARBA00023163"/>
    </source>
</evidence>
<dbReference type="Pfam" id="PF00126">
    <property type="entry name" value="HTH_1"/>
    <property type="match status" value="1"/>
</dbReference>
<dbReference type="Gene3D" id="3.40.190.290">
    <property type="match status" value="1"/>
</dbReference>
<evidence type="ECO:0000256" key="2">
    <source>
        <dbReference type="ARBA" id="ARBA00023015"/>
    </source>
</evidence>
<proteinExistence type="inferred from homology"/>
<keyword evidence="4" id="KW-0804">Transcription</keyword>
<comment type="similarity">
    <text evidence="1">Belongs to the LysR transcriptional regulatory family.</text>
</comment>
<dbReference type="PRINTS" id="PR00039">
    <property type="entry name" value="HTHLYSR"/>
</dbReference>
<evidence type="ECO:0000256" key="1">
    <source>
        <dbReference type="ARBA" id="ARBA00009437"/>
    </source>
</evidence>
<dbReference type="InterPro" id="IPR005119">
    <property type="entry name" value="LysR_subst-bd"/>
</dbReference>
<dbReference type="PANTHER" id="PTHR30537">
    <property type="entry name" value="HTH-TYPE TRANSCRIPTIONAL REGULATOR"/>
    <property type="match status" value="1"/>
</dbReference>
<comment type="caution">
    <text evidence="6">The sequence shown here is derived from an EMBL/GenBank/DDBJ whole genome shotgun (WGS) entry which is preliminary data.</text>
</comment>
<sequence>MKREDLADLTAFVAVADAGNFTRAAVQLGVSQSAVSHTIRRLEASLGFKLLNRTSRNVSTTDAGAKLLAALRPGLDQISARIEELRSLGDAPRGLLRVTSSMTGARTVLWPVVSAMVRDYPEVQIEINTDSRVSDLAEDRFDAAVRLGESVGPDMIGVPAGPPLRMAAVASPAYFARRGVPLHPDDLDDHDCLTMRFSSNSVIYDWEFERDEKEIVKRVTGPFVFNESDFLIKAACDGYGIAFVTEPEIRAAVANGSLRRVLEDWCPPFSGFTLCYSGRRQTSSALRLLIDRLRYRG</sequence>
<keyword evidence="3" id="KW-0238">DNA-binding</keyword>
<dbReference type="SUPFAM" id="SSF46785">
    <property type="entry name" value="Winged helix' DNA-binding domain"/>
    <property type="match status" value="1"/>
</dbReference>
<keyword evidence="2" id="KW-0805">Transcription regulation</keyword>
<dbReference type="AlphaFoldDB" id="A0A2G8R8L6"/>
<evidence type="ECO:0000313" key="7">
    <source>
        <dbReference type="Proteomes" id="UP000231259"/>
    </source>
</evidence>